<accession>A0ABN0WK00</accession>
<evidence type="ECO:0000256" key="4">
    <source>
        <dbReference type="ARBA" id="ARBA00022989"/>
    </source>
</evidence>
<evidence type="ECO:0000259" key="8">
    <source>
        <dbReference type="Pfam" id="PF02687"/>
    </source>
</evidence>
<keyword evidence="4 7" id="KW-1133">Transmembrane helix</keyword>
<feature type="transmembrane region" description="Helical" evidence="7">
    <location>
        <begin position="686"/>
        <end position="710"/>
    </location>
</feature>
<dbReference type="PANTHER" id="PTHR30572">
    <property type="entry name" value="MEMBRANE COMPONENT OF TRANSPORTER-RELATED"/>
    <property type="match status" value="1"/>
</dbReference>
<feature type="transmembrane region" description="Helical" evidence="7">
    <location>
        <begin position="590"/>
        <end position="613"/>
    </location>
</feature>
<evidence type="ECO:0000256" key="1">
    <source>
        <dbReference type="ARBA" id="ARBA00004651"/>
    </source>
</evidence>
<feature type="transmembrane region" description="Helical" evidence="7">
    <location>
        <begin position="776"/>
        <end position="801"/>
    </location>
</feature>
<feature type="transmembrane region" description="Helical" evidence="7">
    <location>
        <begin position="807"/>
        <end position="833"/>
    </location>
</feature>
<comment type="subcellular location">
    <subcellularLocation>
        <location evidence="1">Cell membrane</location>
        <topology evidence="1">Multi-pass membrane protein</topology>
    </subcellularLocation>
</comment>
<dbReference type="Pfam" id="PF02687">
    <property type="entry name" value="FtsX"/>
    <property type="match status" value="2"/>
</dbReference>
<comment type="similarity">
    <text evidence="6">Belongs to the ABC-4 integral membrane protein family.</text>
</comment>
<dbReference type="PANTHER" id="PTHR30572:SF4">
    <property type="entry name" value="ABC TRANSPORTER PERMEASE YTRF"/>
    <property type="match status" value="1"/>
</dbReference>
<feature type="domain" description="ABC3 transporter permease C-terminal" evidence="8">
    <location>
        <begin position="733"/>
        <end position="832"/>
    </location>
</feature>
<protein>
    <recommendedName>
        <fullName evidence="8">ABC3 transporter permease C-terminal domain-containing protein</fullName>
    </recommendedName>
</protein>
<dbReference type="InterPro" id="IPR003838">
    <property type="entry name" value="ABC3_permease_C"/>
</dbReference>
<evidence type="ECO:0000256" key="3">
    <source>
        <dbReference type="ARBA" id="ARBA00022692"/>
    </source>
</evidence>
<comment type="caution">
    <text evidence="9">The sequence shown here is derived from an EMBL/GenBank/DDBJ whole genome shotgun (WGS) entry which is preliminary data.</text>
</comment>
<evidence type="ECO:0000313" key="10">
    <source>
        <dbReference type="Proteomes" id="UP001500782"/>
    </source>
</evidence>
<feature type="transmembrane region" description="Helical" evidence="7">
    <location>
        <begin position="619"/>
        <end position="640"/>
    </location>
</feature>
<evidence type="ECO:0000256" key="2">
    <source>
        <dbReference type="ARBA" id="ARBA00022475"/>
    </source>
</evidence>
<keyword evidence="5 7" id="KW-0472">Membrane</keyword>
<dbReference type="RefSeq" id="WP_343801114.1">
    <property type="nucleotide sequence ID" value="NZ_BAAADJ010000056.1"/>
</dbReference>
<gene>
    <name evidence="9" type="ORF">GCM10008967_32130</name>
</gene>
<keyword evidence="2" id="KW-1003">Cell membrane</keyword>
<sequence length="848" mass="96331">MLQYIKASTRERWLLFLTIVLILSCLGVGYAGTQTVTDRIVIQAQSDLEKNWRYQYDILVTPQQDDGLRVLENGWVAPQSSMASYGGISMTDLETIEKIPGVEVAAPVALIGFINYDGMRANYIHAKPGHWYRISSETTAFDGYQTYILKNNSSIQENYDPSLEGSLLYQKMLEERGYPINVLPGATIRYPNEMLLVAIDPEAEDKLYNLSNSVISGSYLDEASIHYDGNAQMNIIPVIGLQDPQYEMNDRVIIQEFILPDEVEEGDLSAGTRSFFQRLTETPVAQLEISTLSSEYRFKNVNIDFDEAGNFSEEPYLQRYAPTEILRYSPLQYELLKSVQGEIPSIQAKTFQNSSPFYSNVDFPFYRYQSGKRETYDFTIDVIGLYDSSNIVPTFEESWEEGDPLDIYTPHHSMIIQNGLGEEIEPTSLLPLPVKASYYPGAPDMLTTLDALKHVYHDTPPLSSIRVVVEDVAERSEESQRKIEEVAYQINEQTGHKVEIMLGSGASKMHVQLAGDSADEVGVVEESWQQKGVSWSIENQIEKTNVLLFVYLLLISFIFCYTVITHSLLQRSSEFAILRAIGWTRRKIAQVLAFEIIGISLVPIAVVIITNMWLQSLVWYHFLWIWFIMIILISIGYLSGSRKSLKLSPRAGLEGEGTEWSFMRMFKINGLLSYVLHQLLRRPLRFGLLAMVLALTTFMSMLFVATQQSLSDFLFLSFLGETIDLNLKSYQTIFLIIGIVLTILTVFLLLFLNITERRKEFSIIRSIGWPMKRIQLYLSMEAFIVSALGSVLGTMGGYALLTFFSNLWLPIWMVALMIISPIILMVLFTWLIVKGMKMNAVVKGQHNA</sequence>
<dbReference type="PROSITE" id="PS51257">
    <property type="entry name" value="PROKAR_LIPOPROTEIN"/>
    <property type="match status" value="1"/>
</dbReference>
<dbReference type="EMBL" id="BAAADJ010000056">
    <property type="protein sequence ID" value="GAA0339366.1"/>
    <property type="molecule type" value="Genomic_DNA"/>
</dbReference>
<feature type="domain" description="ABC3 transporter permease C-terminal" evidence="8">
    <location>
        <begin position="547"/>
        <end position="648"/>
    </location>
</feature>
<dbReference type="Proteomes" id="UP001500782">
    <property type="component" value="Unassembled WGS sequence"/>
</dbReference>
<keyword evidence="3 7" id="KW-0812">Transmembrane</keyword>
<feature type="transmembrane region" description="Helical" evidence="7">
    <location>
        <begin position="546"/>
        <end position="569"/>
    </location>
</feature>
<dbReference type="InterPro" id="IPR050250">
    <property type="entry name" value="Macrolide_Exporter_MacB"/>
</dbReference>
<evidence type="ECO:0000256" key="7">
    <source>
        <dbReference type="SAM" id="Phobius"/>
    </source>
</evidence>
<reference evidence="9 10" key="1">
    <citation type="journal article" date="2019" name="Int. J. Syst. Evol. Microbiol.">
        <title>The Global Catalogue of Microorganisms (GCM) 10K type strain sequencing project: providing services to taxonomists for standard genome sequencing and annotation.</title>
        <authorList>
            <consortium name="The Broad Institute Genomics Platform"/>
            <consortium name="The Broad Institute Genome Sequencing Center for Infectious Disease"/>
            <person name="Wu L."/>
            <person name="Ma J."/>
        </authorList>
    </citation>
    <scope>NUCLEOTIDE SEQUENCE [LARGE SCALE GENOMIC DNA]</scope>
    <source>
        <strain evidence="9 10">JCM 9731</strain>
    </source>
</reference>
<evidence type="ECO:0000256" key="6">
    <source>
        <dbReference type="ARBA" id="ARBA00038076"/>
    </source>
</evidence>
<organism evidence="9 10">
    <name type="scientific">Bacillus carboniphilus</name>
    <dbReference type="NCBI Taxonomy" id="86663"/>
    <lineage>
        <taxon>Bacteria</taxon>
        <taxon>Bacillati</taxon>
        <taxon>Bacillota</taxon>
        <taxon>Bacilli</taxon>
        <taxon>Bacillales</taxon>
        <taxon>Bacillaceae</taxon>
        <taxon>Bacillus</taxon>
    </lineage>
</organism>
<evidence type="ECO:0000256" key="5">
    <source>
        <dbReference type="ARBA" id="ARBA00023136"/>
    </source>
</evidence>
<keyword evidence="10" id="KW-1185">Reference proteome</keyword>
<evidence type="ECO:0000313" key="9">
    <source>
        <dbReference type="EMBL" id="GAA0339366.1"/>
    </source>
</evidence>
<proteinExistence type="inferred from homology"/>
<name>A0ABN0WK00_9BACI</name>
<feature type="transmembrane region" description="Helical" evidence="7">
    <location>
        <begin position="730"/>
        <end position="755"/>
    </location>
</feature>